<dbReference type="EMBL" id="JAASRO010000001">
    <property type="protein sequence ID" value="NIK62000.1"/>
    <property type="molecule type" value="Genomic_DNA"/>
</dbReference>
<evidence type="ECO:0000259" key="2">
    <source>
        <dbReference type="SMART" id="SM00922"/>
    </source>
</evidence>
<evidence type="ECO:0000256" key="1">
    <source>
        <dbReference type="SAM" id="MobiDB-lite"/>
    </source>
</evidence>
<dbReference type="InterPro" id="IPR029017">
    <property type="entry name" value="Enolase-like_N"/>
</dbReference>
<evidence type="ECO:0000313" key="3">
    <source>
        <dbReference type="EMBL" id="NIK62000.1"/>
    </source>
</evidence>
<dbReference type="Gene3D" id="3.30.390.10">
    <property type="entry name" value="Enolase-like, N-terminal domain"/>
    <property type="match status" value="1"/>
</dbReference>
<dbReference type="InterPro" id="IPR029065">
    <property type="entry name" value="Enolase_C-like"/>
</dbReference>
<keyword evidence="3" id="KW-0456">Lyase</keyword>
<dbReference type="AlphaFoldDB" id="A0A7X6A5D7"/>
<dbReference type="InterPro" id="IPR036849">
    <property type="entry name" value="Enolase-like_C_sf"/>
</dbReference>
<dbReference type="SUPFAM" id="SSF54826">
    <property type="entry name" value="Enolase N-terminal domain-like"/>
    <property type="match status" value="1"/>
</dbReference>
<comment type="caution">
    <text evidence="3">The sequence shown here is derived from an EMBL/GenBank/DDBJ whole genome shotgun (WGS) entry which is preliminary data.</text>
</comment>
<dbReference type="EC" id="4.2.1.6" evidence="3"/>
<protein>
    <submittedName>
        <fullName evidence="3">Galactonate dehydratase</fullName>
        <ecNumber evidence="3">4.2.1.6</ecNumber>
    </submittedName>
</protein>
<dbReference type="PANTHER" id="PTHR48080:SF2">
    <property type="entry name" value="D-GALACTONATE DEHYDRATASE"/>
    <property type="match status" value="1"/>
</dbReference>
<gene>
    <name evidence="3" type="ORF">BJY22_007717</name>
</gene>
<feature type="region of interest" description="Disordered" evidence="1">
    <location>
        <begin position="347"/>
        <end position="374"/>
    </location>
</feature>
<dbReference type="PANTHER" id="PTHR48080">
    <property type="entry name" value="D-GALACTONATE DEHYDRATASE-RELATED"/>
    <property type="match status" value="1"/>
</dbReference>
<dbReference type="GO" id="GO:0008869">
    <property type="term" value="F:galactonate dehydratase activity"/>
    <property type="evidence" value="ECO:0007669"/>
    <property type="project" value="UniProtKB-EC"/>
</dbReference>
<dbReference type="Pfam" id="PF13378">
    <property type="entry name" value="MR_MLE_C"/>
    <property type="match status" value="1"/>
</dbReference>
<dbReference type="InterPro" id="IPR013342">
    <property type="entry name" value="Mandelate_racemase_C"/>
</dbReference>
<evidence type="ECO:0000313" key="4">
    <source>
        <dbReference type="Proteomes" id="UP000555407"/>
    </source>
</evidence>
<dbReference type="Gene3D" id="3.20.20.120">
    <property type="entry name" value="Enolase-like C-terminal domain"/>
    <property type="match status" value="1"/>
</dbReference>
<reference evidence="3 4" key="1">
    <citation type="submission" date="2020-03" db="EMBL/GenBank/DDBJ databases">
        <title>Sequencing the genomes of 1000 actinobacteria strains.</title>
        <authorList>
            <person name="Klenk H.-P."/>
        </authorList>
    </citation>
    <scope>NUCLEOTIDE SEQUENCE [LARGE SCALE GENOMIC DNA]</scope>
    <source>
        <strain evidence="3 4">DSM 45490</strain>
    </source>
</reference>
<dbReference type="SUPFAM" id="SSF51604">
    <property type="entry name" value="Enolase C-terminal domain-like"/>
    <property type="match status" value="1"/>
</dbReference>
<organism evidence="3 4">
    <name type="scientific">Kribbella shirazensis</name>
    <dbReference type="NCBI Taxonomy" id="1105143"/>
    <lineage>
        <taxon>Bacteria</taxon>
        <taxon>Bacillati</taxon>
        <taxon>Actinomycetota</taxon>
        <taxon>Actinomycetes</taxon>
        <taxon>Propionibacteriales</taxon>
        <taxon>Kribbellaceae</taxon>
        <taxon>Kribbella</taxon>
    </lineage>
</organism>
<dbReference type="RefSeq" id="WP_167216880.1">
    <property type="nucleotide sequence ID" value="NZ_JAASRO010000001.1"/>
</dbReference>
<accession>A0A7X6A5D7</accession>
<proteinExistence type="predicted"/>
<dbReference type="Proteomes" id="UP000555407">
    <property type="component" value="Unassembled WGS sequence"/>
</dbReference>
<feature type="domain" description="Mandelate racemase/muconate lactonizing enzyme C-terminal" evidence="2">
    <location>
        <begin position="140"/>
        <end position="247"/>
    </location>
</feature>
<name>A0A7X6A5D7_9ACTN</name>
<dbReference type="InterPro" id="IPR034593">
    <property type="entry name" value="DgoD-like"/>
</dbReference>
<dbReference type="SMART" id="SM00922">
    <property type="entry name" value="MR_MLE"/>
    <property type="match status" value="1"/>
</dbReference>
<keyword evidence="4" id="KW-1185">Reference proteome</keyword>
<sequence length="374" mass="38990">MGLPDSDVYVESSVVWSHRASRRSTWVMVEVVADGKRGVGELSDGGPLEVLLEAARSVSSVVVGQPVTRARTELRRRLGELRTGHDAFLWSTVLGGYEAAFADLLAQVEGRALSTSLGLGAPRPVRLYANLNRTFGGDGPDAVVAEAVRAVAAGFQAVKVAPFLDNRALGLSGARLIETGLSLVGRVRDAVPRDVELMVDCHHLVPAELLPVVVRDLAPLAPYWVEDLARAGDRSALEQAAAGGVALAAGEHIWSPEIAAAACAGGALRYWLVDPKHAGGPAGVAQIAEAVGDTQLTFHNPSGPVGTAHAAHLAGLAGQGTWLEFAWGEPDRADFLEPAEVVIDGTLRPAGPGIGGRPRGASGRTPAQLERSDP</sequence>